<dbReference type="GO" id="GO:0016491">
    <property type="term" value="F:oxidoreductase activity"/>
    <property type="evidence" value="ECO:0007669"/>
    <property type="project" value="UniProtKB-KW"/>
</dbReference>
<dbReference type="Proteomes" id="UP000474778">
    <property type="component" value="Unassembled WGS sequence"/>
</dbReference>
<name>A0A6L7HUW2_9GAMM</name>
<reference evidence="3 4" key="1">
    <citation type="submission" date="2019-12" db="EMBL/GenBank/DDBJ databases">
        <title>Shewanella insulae sp. nov., isolated from a tidal flat.</title>
        <authorList>
            <person name="Yoon J.-H."/>
        </authorList>
    </citation>
    <scope>NUCLEOTIDE SEQUENCE [LARGE SCALE GENOMIC DNA]</scope>
    <source>
        <strain evidence="3 4">JBTF-M18</strain>
    </source>
</reference>
<evidence type="ECO:0000313" key="4">
    <source>
        <dbReference type="Proteomes" id="UP000474778"/>
    </source>
</evidence>
<organism evidence="3 4">
    <name type="scientific">Shewanella insulae</name>
    <dbReference type="NCBI Taxonomy" id="2681496"/>
    <lineage>
        <taxon>Bacteria</taxon>
        <taxon>Pseudomonadati</taxon>
        <taxon>Pseudomonadota</taxon>
        <taxon>Gammaproteobacteria</taxon>
        <taxon>Alteromonadales</taxon>
        <taxon>Shewanellaceae</taxon>
        <taxon>Shewanella</taxon>
    </lineage>
</organism>
<evidence type="ECO:0000256" key="1">
    <source>
        <dbReference type="ARBA" id="ARBA00006484"/>
    </source>
</evidence>
<evidence type="ECO:0000313" key="3">
    <source>
        <dbReference type="EMBL" id="MXR67414.1"/>
    </source>
</evidence>
<dbReference type="PRINTS" id="PR00081">
    <property type="entry name" value="GDHRDH"/>
</dbReference>
<dbReference type="InterPro" id="IPR036291">
    <property type="entry name" value="NAD(P)-bd_dom_sf"/>
</dbReference>
<dbReference type="InterPro" id="IPR002347">
    <property type="entry name" value="SDR_fam"/>
</dbReference>
<dbReference type="SUPFAM" id="SSF51735">
    <property type="entry name" value="NAD(P)-binding Rossmann-fold domains"/>
    <property type="match status" value="1"/>
</dbReference>
<dbReference type="AlphaFoldDB" id="A0A6L7HUW2"/>
<accession>A0A6L7HUW2</accession>
<protein>
    <submittedName>
        <fullName evidence="3">SDR family oxidoreductase</fullName>
    </submittedName>
</protein>
<comment type="similarity">
    <text evidence="1">Belongs to the short-chain dehydrogenases/reductases (SDR) family.</text>
</comment>
<gene>
    <name evidence="3" type="ORF">GNT65_01780</name>
</gene>
<dbReference type="PANTHER" id="PTHR43639">
    <property type="entry name" value="OXIDOREDUCTASE, SHORT-CHAIN DEHYDROGENASE/REDUCTASE FAMILY (AFU_ORTHOLOGUE AFUA_5G02870)"/>
    <property type="match status" value="1"/>
</dbReference>
<dbReference type="PRINTS" id="PR00080">
    <property type="entry name" value="SDRFAMILY"/>
</dbReference>
<dbReference type="EMBL" id="WRPA01000001">
    <property type="protein sequence ID" value="MXR67414.1"/>
    <property type="molecule type" value="Genomic_DNA"/>
</dbReference>
<dbReference type="Gene3D" id="3.40.50.720">
    <property type="entry name" value="NAD(P)-binding Rossmann-like Domain"/>
    <property type="match status" value="1"/>
</dbReference>
<evidence type="ECO:0000256" key="2">
    <source>
        <dbReference type="ARBA" id="ARBA00023002"/>
    </source>
</evidence>
<dbReference type="PANTHER" id="PTHR43639:SF1">
    <property type="entry name" value="SHORT-CHAIN DEHYDROGENASE_REDUCTASE FAMILY PROTEIN"/>
    <property type="match status" value="1"/>
</dbReference>
<keyword evidence="4" id="KW-1185">Reference proteome</keyword>
<comment type="caution">
    <text evidence="3">The sequence shown here is derived from an EMBL/GenBank/DDBJ whole genome shotgun (WGS) entry which is preliminary data.</text>
</comment>
<proteinExistence type="inferred from homology"/>
<dbReference type="Pfam" id="PF13561">
    <property type="entry name" value="adh_short_C2"/>
    <property type="match status" value="1"/>
</dbReference>
<keyword evidence="2" id="KW-0560">Oxidoreductase</keyword>
<sequence>MTMNKWALVTGGAKRIGEAIALTLHKRDVNLLLHYKGSKAEAMALADKLNQMREGSCQTLQADLSTERGVESLVQHISTHRLPLSALINNASLFVPDNKASDWQTCQQLLNLNLLAPYHLATRLGDNLANNQGSVINLVDIHGDRPLKHHGLYSISKAGLKMATQALAQELAPKVRVNGISPGAILWPAQSDQDAIERVTRAIPLERPGKTKDIADAVSFILDSSYLNGQVIAIDGGRSATGYTGADG</sequence>